<dbReference type="InterPro" id="IPR021919">
    <property type="entry name" value="CCB1"/>
</dbReference>
<dbReference type="PANTHER" id="PTHR35302">
    <property type="match status" value="1"/>
</dbReference>
<keyword evidence="4" id="KW-1185">Reference proteome</keyword>
<evidence type="ECO:0000313" key="3">
    <source>
        <dbReference type="EMBL" id="WOG97126.1"/>
    </source>
</evidence>
<reference evidence="3" key="2">
    <citation type="submission" date="2022-03" db="EMBL/GenBank/DDBJ databases">
        <title>Draft title - Genomic analysis of global carrot germplasm unveils the trajectory of domestication and the origin of high carotenoid orange carrot.</title>
        <authorList>
            <person name="Iorizzo M."/>
            <person name="Ellison S."/>
            <person name="Senalik D."/>
            <person name="Macko-Podgorni A."/>
            <person name="Grzebelus D."/>
            <person name="Bostan H."/>
            <person name="Rolling W."/>
            <person name="Curaba J."/>
            <person name="Simon P."/>
        </authorList>
    </citation>
    <scope>NUCLEOTIDE SEQUENCE</scope>
    <source>
        <tissue evidence="3">Leaf</tissue>
    </source>
</reference>
<sequence length="259" mass="28668">MASSANSLIPPIHTLPCSKFRPRFSTPIHQLSQPWPTLKRPRKLVLQVVSSLAPDPLLSDPTSLFLISENVGYSTASYYTSLGLFVISVPGLWSLIKRSVKSKIVKKTFIGEGEGKMKKPSQMAGEILSFFTRNSFAVLDKGETITFEGMMAPSRGQAALLTFCTCISLGSVALVLTITNPEVGNNWFWLTILSPLAGAYYWKRASRTEQIKVKMILAEDGTLSEIVVQGDDQQVEQMRKELQLSEKGMVYVKGLFERG</sequence>
<dbReference type="EMBL" id="LNRQ01000004">
    <property type="protein sequence ID" value="KZM98172.1"/>
    <property type="molecule type" value="Genomic_DNA"/>
</dbReference>
<dbReference type="Gramene" id="KZM98172">
    <property type="protein sequence ID" value="KZM98172"/>
    <property type="gene ID" value="DCAR_014466"/>
</dbReference>
<keyword evidence="1" id="KW-1133">Transmembrane helix</keyword>
<dbReference type="STRING" id="79200.A0A162A9U0"/>
<keyword evidence="1" id="KW-0812">Transmembrane</keyword>
<feature type="transmembrane region" description="Helical" evidence="1">
    <location>
        <begin position="158"/>
        <end position="178"/>
    </location>
</feature>
<dbReference type="OMA" id="WFWLTIL"/>
<dbReference type="PANTHER" id="PTHR35302:SF1">
    <property type="entry name" value="PROTEIN COFACTOR ASSEMBLY OF COMPLEX C SUBUNIT B CCB1, CHLOROPLASTIC"/>
    <property type="match status" value="1"/>
</dbReference>
<reference evidence="2" key="1">
    <citation type="journal article" date="2016" name="Nat. Genet.">
        <title>A high-quality carrot genome assembly provides new insights into carotenoid accumulation and asterid genome evolution.</title>
        <authorList>
            <person name="Iorizzo M."/>
            <person name="Ellison S."/>
            <person name="Senalik D."/>
            <person name="Zeng P."/>
            <person name="Satapoomin P."/>
            <person name="Huang J."/>
            <person name="Bowman M."/>
            <person name="Iovene M."/>
            <person name="Sanseverino W."/>
            <person name="Cavagnaro P."/>
            <person name="Yildiz M."/>
            <person name="Macko-Podgorni A."/>
            <person name="Moranska E."/>
            <person name="Grzebelus E."/>
            <person name="Grzebelus D."/>
            <person name="Ashrafi H."/>
            <person name="Zheng Z."/>
            <person name="Cheng S."/>
            <person name="Spooner D."/>
            <person name="Van Deynze A."/>
            <person name="Simon P."/>
        </authorList>
    </citation>
    <scope>NUCLEOTIDE SEQUENCE [LARGE SCALE GENOMIC DNA]</scope>
    <source>
        <tissue evidence="2">Leaf</tissue>
    </source>
</reference>
<evidence type="ECO:0000256" key="1">
    <source>
        <dbReference type="SAM" id="Phobius"/>
    </source>
</evidence>
<gene>
    <name evidence="2" type="ORF">DCAR_014466</name>
    <name evidence="3" type="ORF">DCAR_0416465</name>
</gene>
<dbReference type="KEGG" id="dcr:108216462"/>
<name>A0A162A9U0_DAUCS</name>
<protein>
    <recommendedName>
        <fullName evidence="5">Cofactor assembly of complex C subunit B</fullName>
    </recommendedName>
</protein>
<dbReference type="Pfam" id="PF12046">
    <property type="entry name" value="CCB1"/>
    <property type="match status" value="1"/>
</dbReference>
<keyword evidence="1" id="KW-0472">Membrane</keyword>
<dbReference type="OrthoDB" id="447756at2759"/>
<dbReference type="AlphaFoldDB" id="A0A162A9U0"/>
<evidence type="ECO:0000313" key="2">
    <source>
        <dbReference type="EMBL" id="KZM98172.1"/>
    </source>
</evidence>
<feature type="transmembrane region" description="Helical" evidence="1">
    <location>
        <begin position="76"/>
        <end position="96"/>
    </location>
</feature>
<organism evidence="2">
    <name type="scientific">Daucus carota subsp. sativus</name>
    <name type="common">Carrot</name>
    <dbReference type="NCBI Taxonomy" id="79200"/>
    <lineage>
        <taxon>Eukaryota</taxon>
        <taxon>Viridiplantae</taxon>
        <taxon>Streptophyta</taxon>
        <taxon>Embryophyta</taxon>
        <taxon>Tracheophyta</taxon>
        <taxon>Spermatophyta</taxon>
        <taxon>Magnoliopsida</taxon>
        <taxon>eudicotyledons</taxon>
        <taxon>Gunneridae</taxon>
        <taxon>Pentapetalae</taxon>
        <taxon>asterids</taxon>
        <taxon>campanulids</taxon>
        <taxon>Apiales</taxon>
        <taxon>Apiaceae</taxon>
        <taxon>Apioideae</taxon>
        <taxon>Scandiceae</taxon>
        <taxon>Daucinae</taxon>
        <taxon>Daucus</taxon>
        <taxon>Daucus sect. Daucus</taxon>
    </lineage>
</organism>
<feature type="transmembrane region" description="Helical" evidence="1">
    <location>
        <begin position="184"/>
        <end position="202"/>
    </location>
</feature>
<dbReference type="EMBL" id="CP093346">
    <property type="protein sequence ID" value="WOG97126.1"/>
    <property type="molecule type" value="Genomic_DNA"/>
</dbReference>
<dbReference type="Proteomes" id="UP000077755">
    <property type="component" value="Chromosome 4"/>
</dbReference>
<evidence type="ECO:0000313" key="4">
    <source>
        <dbReference type="Proteomes" id="UP000077755"/>
    </source>
</evidence>
<proteinExistence type="predicted"/>
<evidence type="ECO:0008006" key="5">
    <source>
        <dbReference type="Google" id="ProtNLM"/>
    </source>
</evidence>
<accession>A0A162A9U0</accession>